<dbReference type="Proteomes" id="UP001388366">
    <property type="component" value="Unassembled WGS sequence"/>
</dbReference>
<organism evidence="1 2">
    <name type="scientific">Pseudoalteromonas neustonica</name>
    <dbReference type="NCBI Taxonomy" id="1840331"/>
    <lineage>
        <taxon>Bacteria</taxon>
        <taxon>Pseudomonadati</taxon>
        <taxon>Pseudomonadota</taxon>
        <taxon>Gammaproteobacteria</taxon>
        <taxon>Alteromonadales</taxon>
        <taxon>Pseudoalteromonadaceae</taxon>
        <taxon>Pseudoalteromonas</taxon>
    </lineage>
</organism>
<dbReference type="EMBL" id="JBBMQU010000006">
    <property type="protein sequence ID" value="MEM5550080.1"/>
    <property type="molecule type" value="Genomic_DNA"/>
</dbReference>
<comment type="caution">
    <text evidence="1">The sequence shown here is derived from an EMBL/GenBank/DDBJ whole genome shotgun (WGS) entry which is preliminary data.</text>
</comment>
<keyword evidence="2" id="KW-1185">Reference proteome</keyword>
<protein>
    <submittedName>
        <fullName evidence="1">Uncharacterized protein</fullName>
    </submittedName>
</protein>
<dbReference type="RefSeq" id="WP_342883404.1">
    <property type="nucleotide sequence ID" value="NZ_JBBMQU010000006.1"/>
</dbReference>
<proteinExistence type="predicted"/>
<gene>
    <name evidence="1" type="ORF">WNY63_04975</name>
</gene>
<accession>A0ABU9TZ64</accession>
<reference evidence="1 2" key="1">
    <citation type="submission" date="2024-03" db="EMBL/GenBank/DDBJ databases">
        <title>Community enrichment and isolation of bacterial strains for fucoidan degradation.</title>
        <authorList>
            <person name="Sichert A."/>
        </authorList>
    </citation>
    <scope>NUCLEOTIDE SEQUENCE [LARGE SCALE GENOMIC DNA]</scope>
    <source>
        <strain evidence="1 2">AS81</strain>
    </source>
</reference>
<name>A0ABU9TZ64_9GAMM</name>
<sequence length="209" mass="22794">MHNLALCYHHTAAPCSMQVGAQLLALAIKDASRTDKPTSYSGLLLSVSATDPATLASKLELINEYCPIPEFIACTQYAKSHSTLEQSKLSTYDGQSLEWQINTLQNLLPIRDQQIADELATVNDSGKQLITTIDDALTKTAELKTARDERLNQAQFTAQRSGVDMQLMTASTAKKLADSVASKGGDERYWALCLFVGEQGELNKIKGVL</sequence>
<evidence type="ECO:0000313" key="1">
    <source>
        <dbReference type="EMBL" id="MEM5550080.1"/>
    </source>
</evidence>
<evidence type="ECO:0000313" key="2">
    <source>
        <dbReference type="Proteomes" id="UP001388366"/>
    </source>
</evidence>